<dbReference type="InterPro" id="IPR050498">
    <property type="entry name" value="Ycf3"/>
</dbReference>
<feature type="repeat" description="TPR" evidence="3">
    <location>
        <begin position="61"/>
        <end position="94"/>
    </location>
</feature>
<keyword evidence="1" id="KW-0677">Repeat</keyword>
<dbReference type="SMART" id="SM00028">
    <property type="entry name" value="TPR"/>
    <property type="match status" value="2"/>
</dbReference>
<evidence type="ECO:0000256" key="1">
    <source>
        <dbReference type="ARBA" id="ARBA00022737"/>
    </source>
</evidence>
<evidence type="ECO:0000256" key="2">
    <source>
        <dbReference type="ARBA" id="ARBA00022803"/>
    </source>
</evidence>
<sequence length="107" mass="12378">MENKDYECAEVFLKKLIKKDKKGDKLSTYYLDLGTVQRRINKNEKALKSYDKAIDLNSDTPSYFTNRASLRSQQGDVNGALKDYEIALTLDPENENAYTNRSQLFKK</sequence>
<accession>S7VCY9</accession>
<proteinExistence type="predicted"/>
<dbReference type="PROSITE" id="PS50005">
    <property type="entry name" value="TPR"/>
    <property type="match status" value="2"/>
</dbReference>
<evidence type="ECO:0000313" key="4">
    <source>
        <dbReference type="EMBL" id="EPR67841.1"/>
    </source>
</evidence>
<name>S7VCY9_9BACT</name>
<dbReference type="Pfam" id="PF13181">
    <property type="entry name" value="TPR_8"/>
    <property type="match status" value="1"/>
</dbReference>
<dbReference type="eggNOG" id="COG0457">
    <property type="taxonomic scope" value="Bacteria"/>
</dbReference>
<dbReference type="Gene3D" id="1.25.40.10">
    <property type="entry name" value="Tetratricopeptide repeat domain"/>
    <property type="match status" value="1"/>
</dbReference>
<dbReference type="OrthoDB" id="712930at2"/>
<reference evidence="4 5" key="1">
    <citation type="journal article" date="2013" name="Genome Announc.">
        <title>Draft Genome Sequence of Cyclobacterium qasimii Strain M12-11BT, Isolated from Arctic Marine Sediment.</title>
        <authorList>
            <person name="Shivaji S."/>
            <person name="Ara S."/>
            <person name="Singh A."/>
            <person name="Kumar Pinnaka A."/>
        </authorList>
    </citation>
    <scope>NUCLEOTIDE SEQUENCE [LARGE SCALE GENOMIC DNA]</scope>
    <source>
        <strain evidence="4 5">M12-11B</strain>
    </source>
</reference>
<feature type="repeat" description="TPR" evidence="3">
    <location>
        <begin position="27"/>
        <end position="60"/>
    </location>
</feature>
<dbReference type="Proteomes" id="UP000014974">
    <property type="component" value="Unassembled WGS sequence"/>
</dbReference>
<dbReference type="SUPFAM" id="SSF48452">
    <property type="entry name" value="TPR-like"/>
    <property type="match status" value="1"/>
</dbReference>
<gene>
    <name evidence="4" type="ORF">ADICYQ_3267</name>
</gene>
<dbReference type="STRING" id="641524.ADICYQ_3267"/>
<dbReference type="PANTHER" id="PTHR44858:SF1">
    <property type="entry name" value="UDP-N-ACETYLGLUCOSAMINE--PEPTIDE N-ACETYLGLUCOSAMINYLTRANSFERASE SPINDLY-RELATED"/>
    <property type="match status" value="1"/>
</dbReference>
<evidence type="ECO:0000256" key="3">
    <source>
        <dbReference type="PROSITE-ProRule" id="PRU00339"/>
    </source>
</evidence>
<dbReference type="Pfam" id="PF13414">
    <property type="entry name" value="TPR_11"/>
    <property type="match status" value="1"/>
</dbReference>
<keyword evidence="2 3" id="KW-0802">TPR repeat</keyword>
<protein>
    <submittedName>
        <fullName evidence="4">Uncharacterized protein</fullName>
    </submittedName>
</protein>
<dbReference type="PANTHER" id="PTHR44858">
    <property type="entry name" value="TETRATRICOPEPTIDE REPEAT PROTEIN 6"/>
    <property type="match status" value="1"/>
</dbReference>
<dbReference type="InterPro" id="IPR019734">
    <property type="entry name" value="TPR_rpt"/>
</dbReference>
<dbReference type="EMBL" id="ATNM01000114">
    <property type="protein sequence ID" value="EPR67841.1"/>
    <property type="molecule type" value="Genomic_DNA"/>
</dbReference>
<organism evidence="4 5">
    <name type="scientific">Cyclobacterium qasimii M12-11B</name>
    <dbReference type="NCBI Taxonomy" id="641524"/>
    <lineage>
        <taxon>Bacteria</taxon>
        <taxon>Pseudomonadati</taxon>
        <taxon>Bacteroidota</taxon>
        <taxon>Cytophagia</taxon>
        <taxon>Cytophagales</taxon>
        <taxon>Cyclobacteriaceae</taxon>
        <taxon>Cyclobacterium</taxon>
    </lineage>
</organism>
<dbReference type="InterPro" id="IPR011990">
    <property type="entry name" value="TPR-like_helical_dom_sf"/>
</dbReference>
<comment type="caution">
    <text evidence="4">The sequence shown here is derived from an EMBL/GenBank/DDBJ whole genome shotgun (WGS) entry which is preliminary data.</text>
</comment>
<evidence type="ECO:0000313" key="5">
    <source>
        <dbReference type="Proteomes" id="UP000014974"/>
    </source>
</evidence>
<dbReference type="AlphaFoldDB" id="S7VCY9"/>